<evidence type="ECO:0000313" key="3">
    <source>
        <dbReference type="Proteomes" id="UP000237755"/>
    </source>
</evidence>
<dbReference type="PROSITE" id="PS51819">
    <property type="entry name" value="VOC"/>
    <property type="match status" value="1"/>
</dbReference>
<keyword evidence="3" id="KW-1185">Reference proteome</keyword>
<gene>
    <name evidence="2" type="ORF">GY24_01000</name>
</gene>
<protein>
    <recommendedName>
        <fullName evidence="1">VOC domain-containing protein</fullName>
    </recommendedName>
</protein>
<name>A0ABX5B0E3_9MICO</name>
<feature type="domain" description="VOC" evidence="1">
    <location>
        <begin position="6"/>
        <end position="143"/>
    </location>
</feature>
<organism evidence="2 3">
    <name type="scientific">Microterricola pindariensis</name>
    <dbReference type="NCBI Taxonomy" id="478010"/>
    <lineage>
        <taxon>Bacteria</taxon>
        <taxon>Bacillati</taxon>
        <taxon>Actinomycetota</taxon>
        <taxon>Actinomycetes</taxon>
        <taxon>Micrococcales</taxon>
        <taxon>Microbacteriaceae</taxon>
        <taxon>Microterricola</taxon>
    </lineage>
</organism>
<evidence type="ECO:0000313" key="2">
    <source>
        <dbReference type="EMBL" id="PPL20381.1"/>
    </source>
</evidence>
<evidence type="ECO:0000259" key="1">
    <source>
        <dbReference type="PROSITE" id="PS51819"/>
    </source>
</evidence>
<sequence length="171" mass="19347">MKNPRLIDHIGVLVENLEEAIVKWEAATGYTFSPIGRYRTDRYRDHSNMEPHEHDARIAFSHQGPPFIELMEFHGAGTHSATEGEGFHHFGFLDYPDAHEKMAEMEAIGFRRDGESLDENGRTILWFTDKRDLNGIRLEYVSTTPQPVVADDGGELAAPLVQLPAGWTDQD</sequence>
<comment type="caution">
    <text evidence="2">The sequence shown here is derived from an EMBL/GenBank/DDBJ whole genome shotgun (WGS) entry which is preliminary data.</text>
</comment>
<dbReference type="RefSeq" id="WP_104473954.1">
    <property type="nucleotide sequence ID" value="NZ_MPZN01000002.1"/>
</dbReference>
<dbReference type="SUPFAM" id="SSF54593">
    <property type="entry name" value="Glyoxalase/Bleomycin resistance protein/Dihydroxybiphenyl dioxygenase"/>
    <property type="match status" value="1"/>
</dbReference>
<dbReference type="EMBL" id="MPZN01000002">
    <property type="protein sequence ID" value="PPL20381.1"/>
    <property type="molecule type" value="Genomic_DNA"/>
</dbReference>
<dbReference type="InterPro" id="IPR029068">
    <property type="entry name" value="Glyas_Bleomycin-R_OHBP_Dase"/>
</dbReference>
<proteinExistence type="predicted"/>
<dbReference type="Proteomes" id="UP000237755">
    <property type="component" value="Unassembled WGS sequence"/>
</dbReference>
<accession>A0ABX5B0E3</accession>
<dbReference type="Pfam" id="PF13669">
    <property type="entry name" value="Glyoxalase_4"/>
    <property type="match status" value="1"/>
</dbReference>
<dbReference type="InterPro" id="IPR037523">
    <property type="entry name" value="VOC_core"/>
</dbReference>
<dbReference type="Gene3D" id="3.10.180.10">
    <property type="entry name" value="2,3-Dihydroxybiphenyl 1,2-Dioxygenase, domain 1"/>
    <property type="match status" value="1"/>
</dbReference>
<reference evidence="2 3" key="1">
    <citation type="journal article" date="2008" name="Int. J. Syst. Evol. Microbiol.">
        <title>Leifsonia pindariensis sp. nov., isolated from the Pindari glacier of the Indian Himalayas, and emended description of the genus Leifsonia.</title>
        <authorList>
            <person name="Reddy G.S."/>
            <person name="Prabagaran S.R."/>
            <person name="Shivaji S."/>
        </authorList>
    </citation>
    <scope>NUCLEOTIDE SEQUENCE [LARGE SCALE GENOMIC DNA]</scope>
    <source>
        <strain evidence="2 3">PON 10</strain>
    </source>
</reference>